<name>A0A3N6MZV8_9CYAN</name>
<feature type="compositionally biased region" description="Low complexity" evidence="1">
    <location>
        <begin position="630"/>
        <end position="651"/>
    </location>
</feature>
<feature type="region of interest" description="Disordered" evidence="1">
    <location>
        <begin position="627"/>
        <end position="651"/>
    </location>
</feature>
<dbReference type="EMBL" id="RCBY01000177">
    <property type="protein sequence ID" value="RQH30475.1"/>
    <property type="molecule type" value="Genomic_DNA"/>
</dbReference>
<feature type="transmembrane region" description="Helical" evidence="2">
    <location>
        <begin position="598"/>
        <end position="617"/>
    </location>
</feature>
<dbReference type="SUPFAM" id="SSF81606">
    <property type="entry name" value="PP2C-like"/>
    <property type="match status" value="1"/>
</dbReference>
<evidence type="ECO:0000313" key="4">
    <source>
        <dbReference type="EMBL" id="RQH30475.1"/>
    </source>
</evidence>
<reference evidence="4 5" key="1">
    <citation type="journal article" date="2018" name="ACS Chem. Biol.">
        <title>Ketoreductase domain dysfunction expands chemodiversity: malyngamide biosynthesis in the cyanobacterium Okeania hirsuta.</title>
        <authorList>
            <person name="Moss N.A."/>
            <person name="Leao T."/>
            <person name="Rankin M."/>
            <person name="McCullough T.M."/>
            <person name="Qu P."/>
            <person name="Korobeynikov A."/>
            <person name="Smith J.L."/>
            <person name="Gerwick L."/>
            <person name="Gerwick W.H."/>
        </authorList>
    </citation>
    <scope>NUCLEOTIDE SEQUENCE [LARGE SCALE GENOMIC DNA]</scope>
    <source>
        <strain evidence="4 5">PAB10Feb10-1</strain>
    </source>
</reference>
<evidence type="ECO:0000313" key="5">
    <source>
        <dbReference type="Proteomes" id="UP000269154"/>
    </source>
</evidence>
<dbReference type="PROSITE" id="PS51746">
    <property type="entry name" value="PPM_2"/>
    <property type="match status" value="1"/>
</dbReference>
<dbReference type="RefSeq" id="WP_124147360.1">
    <property type="nucleotide sequence ID" value="NZ_CAWOKI010000256.1"/>
</dbReference>
<keyword evidence="2" id="KW-0472">Membrane</keyword>
<evidence type="ECO:0000256" key="2">
    <source>
        <dbReference type="SAM" id="Phobius"/>
    </source>
</evidence>
<dbReference type="Proteomes" id="UP000269154">
    <property type="component" value="Unassembled WGS sequence"/>
</dbReference>
<dbReference type="SMART" id="SM00332">
    <property type="entry name" value="PP2Cc"/>
    <property type="match status" value="1"/>
</dbReference>
<dbReference type="OrthoDB" id="495860at2"/>
<dbReference type="Pfam" id="PF13672">
    <property type="entry name" value="PP2C_2"/>
    <property type="match status" value="1"/>
</dbReference>
<accession>A0A3N6MZV8</accession>
<dbReference type="InterPro" id="IPR036457">
    <property type="entry name" value="PPM-type-like_dom_sf"/>
</dbReference>
<evidence type="ECO:0000259" key="3">
    <source>
        <dbReference type="PROSITE" id="PS51746"/>
    </source>
</evidence>
<feature type="region of interest" description="Disordered" evidence="1">
    <location>
        <begin position="566"/>
        <end position="589"/>
    </location>
</feature>
<evidence type="ECO:0000256" key="1">
    <source>
        <dbReference type="SAM" id="MobiDB-lite"/>
    </source>
</evidence>
<dbReference type="CDD" id="cd00143">
    <property type="entry name" value="PP2Cc"/>
    <property type="match status" value="1"/>
</dbReference>
<protein>
    <submittedName>
        <fullName evidence="4">Serine/threonine-protein phosphatase</fullName>
    </submittedName>
</protein>
<dbReference type="AlphaFoldDB" id="A0A3N6MZV8"/>
<sequence>MSSTPLIHCPNINCPHPANSWGRQECEACQTQLIYRYLWAVDAGVEIPVGEFLGDRYYVVAPQVWLDTKPAQPPFMYEELPDNITPYLHLYPYKLHTPGLYGFYQYGEEAYPRDILLLDNVPLDSQGQLYPAFVEAWPTATPVRQVYWLWQIMQLWKPLSKERMAFSLLTNSLRVEGWRLRLLELDLQNRNTKHRDLRIFWSNLIPTAHTHIQQPLQEICQMIGDIGESLEAIAPKLNQLLLEQAAKLPLSAEIVGATDTGPVRLHNEDCCYPTEQDLASKQLVPHLAMICDGVGGHDGGEVASQLAVQSIKRLVQNLLTEVAQQQDLTSPDLVMKQLEEIIRVVNNMIATENNEQGRESRQRMGTTLVMALQLPQQVKPSLESNPNNAHELYIANLGDSRAYWLTKNACQLLTVDDDVASREVCLGHCLYWQALQRRDAGALTQALGTRDGEFICPTIQRFLIEEEGLLLLCSDGLSDNDWVEKSWTEYTPGIFRGEFSLKQAVEYLIELANDKNGHDNTSVVLAHYRISPEQLILLNNPTARPLEKEVMPELSEASKALLYSDDDEVSELKPEADLNSGPDSEVEAMPKSPRLKPWMFMVGLLLILSVGAFVAVWRNWENFRSNPNDAPASSESPMIPEPSEAPISPDS</sequence>
<dbReference type="InterPro" id="IPR001932">
    <property type="entry name" value="PPM-type_phosphatase-like_dom"/>
</dbReference>
<keyword evidence="2" id="KW-1133">Transmembrane helix</keyword>
<feature type="domain" description="PPM-type phosphatase" evidence="3">
    <location>
        <begin position="254"/>
        <end position="528"/>
    </location>
</feature>
<keyword evidence="2" id="KW-0812">Transmembrane</keyword>
<gene>
    <name evidence="4" type="ORF">D5R40_23860</name>
</gene>
<comment type="caution">
    <text evidence="4">The sequence shown here is derived from an EMBL/GenBank/DDBJ whole genome shotgun (WGS) entry which is preliminary data.</text>
</comment>
<dbReference type="Gene3D" id="3.60.40.10">
    <property type="entry name" value="PPM-type phosphatase domain"/>
    <property type="match status" value="1"/>
</dbReference>
<keyword evidence="5" id="KW-1185">Reference proteome</keyword>
<proteinExistence type="predicted"/>
<organism evidence="4 5">
    <name type="scientific">Okeania hirsuta</name>
    <dbReference type="NCBI Taxonomy" id="1458930"/>
    <lineage>
        <taxon>Bacteria</taxon>
        <taxon>Bacillati</taxon>
        <taxon>Cyanobacteriota</taxon>
        <taxon>Cyanophyceae</taxon>
        <taxon>Oscillatoriophycideae</taxon>
        <taxon>Oscillatoriales</taxon>
        <taxon>Microcoleaceae</taxon>
        <taxon>Okeania</taxon>
    </lineage>
</organism>
<dbReference type="SMART" id="SM00331">
    <property type="entry name" value="PP2C_SIG"/>
    <property type="match status" value="1"/>
</dbReference>